<comment type="caution">
    <text evidence="1">The sequence shown here is derived from an EMBL/GenBank/DDBJ whole genome shotgun (WGS) entry which is preliminary data.</text>
</comment>
<proteinExistence type="predicted"/>
<gene>
    <name evidence="1" type="ORF">ACAOBT_LOCUS20813</name>
</gene>
<dbReference type="Proteomes" id="UP001152888">
    <property type="component" value="Unassembled WGS sequence"/>
</dbReference>
<name>A0A9P0PN20_ACAOB</name>
<organism evidence="1 2">
    <name type="scientific">Acanthoscelides obtectus</name>
    <name type="common">Bean weevil</name>
    <name type="synonym">Bruchus obtectus</name>
    <dbReference type="NCBI Taxonomy" id="200917"/>
    <lineage>
        <taxon>Eukaryota</taxon>
        <taxon>Metazoa</taxon>
        <taxon>Ecdysozoa</taxon>
        <taxon>Arthropoda</taxon>
        <taxon>Hexapoda</taxon>
        <taxon>Insecta</taxon>
        <taxon>Pterygota</taxon>
        <taxon>Neoptera</taxon>
        <taxon>Endopterygota</taxon>
        <taxon>Coleoptera</taxon>
        <taxon>Polyphaga</taxon>
        <taxon>Cucujiformia</taxon>
        <taxon>Chrysomeloidea</taxon>
        <taxon>Chrysomelidae</taxon>
        <taxon>Bruchinae</taxon>
        <taxon>Bruchini</taxon>
        <taxon>Acanthoscelides</taxon>
    </lineage>
</organism>
<dbReference type="AlphaFoldDB" id="A0A9P0PN20"/>
<evidence type="ECO:0000313" key="1">
    <source>
        <dbReference type="EMBL" id="CAH1992373.1"/>
    </source>
</evidence>
<dbReference type="EMBL" id="CAKOFQ010007141">
    <property type="protein sequence ID" value="CAH1992373.1"/>
    <property type="molecule type" value="Genomic_DNA"/>
</dbReference>
<protein>
    <submittedName>
        <fullName evidence="1">Uncharacterized protein</fullName>
    </submittedName>
</protein>
<keyword evidence="2" id="KW-1185">Reference proteome</keyword>
<accession>A0A9P0PN20</accession>
<dbReference type="OrthoDB" id="410044at2759"/>
<sequence length="87" mass="10397">MERNRTKSTIRDHWKFYFLLMIRWSKDTLQMDMHLLNDVTKEYNCGLLTSNKVMAFIENQPVTAKIFLKDTTMECVFKYIGSDNSIH</sequence>
<reference evidence="1" key="1">
    <citation type="submission" date="2022-03" db="EMBL/GenBank/DDBJ databases">
        <authorList>
            <person name="Sayadi A."/>
        </authorList>
    </citation>
    <scope>NUCLEOTIDE SEQUENCE</scope>
</reference>
<evidence type="ECO:0000313" key="2">
    <source>
        <dbReference type="Proteomes" id="UP001152888"/>
    </source>
</evidence>